<evidence type="ECO:0000259" key="11">
    <source>
        <dbReference type="PROSITE" id="PS50893"/>
    </source>
</evidence>
<dbReference type="InterPro" id="IPR003439">
    <property type="entry name" value="ABC_transporter-like_ATP-bd"/>
</dbReference>
<dbReference type="FunFam" id="3.40.50.300:FF:001253">
    <property type="entry name" value="ATP-binding cassette protein subfamily A, member 10"/>
    <property type="match status" value="1"/>
</dbReference>
<dbReference type="GO" id="GO:0005524">
    <property type="term" value="F:ATP binding"/>
    <property type="evidence" value="ECO:0007669"/>
    <property type="project" value="UniProtKB-KW"/>
</dbReference>
<accession>Q22WX4</accession>
<feature type="domain" description="ABC transporter" evidence="11">
    <location>
        <begin position="386"/>
        <end position="615"/>
    </location>
</feature>
<dbReference type="OrthoDB" id="311765at2759"/>
<sequence>MSLFIQQTKTVIVKNFLFYSSKKEIIKELLVPLISAWVFYVGRPTSQQQQQGDDENPFKFMNSMISLMLPLYLPGTITGYAKKLLINYVNEKHERYKETQKIMGLTQRAYLSGWLITSYLAMGIIGLITILSLYFSGYEVNGSFSIIAINYSVYLIASIHQILAISTFFSSPKLAGEIGIFFISMASLLFFYLTYGTKVSDTTFALVCLFPQAAISFSILQPQQQSTQPATSNQNDPVSDISQSVLGNQYNYKIASFMLFVDIFVYILLYFYLEEIIPNEYGIKRSPFFIFKKKFWSDFLFKKTLRQKSNYVQFDDQLNENDGQSNNHMSNQHVIELGNDMKNIQNESLLGEKKKNSNNSNILNQQSSLYTQNSNYVEPNQNPLLIDVIDLKKHFKSVHAVDGISMKLFQNEILCLLGHNGAGKTTTISLLTGLIEKTGGKILYFGDELEENIDKIRQNLGICNQKDVLYNYMTVTQHLEFIAGIKGISSDQVKQEVQNIINEVGLQNEKDKLAENLSGGNKRKLSLGMALVGGSKIIYLDEPTSGMDAVSRQQIWKILEIIKNSRSIVLTTHHLEEAERLSDRIIIMSKGKKKIEGHSDDIKREYGVGYHLTLSAKSNEFKQQFEERKQYIKQFVLQSIQGSEYNVQSSKDCIKFILPFKSIDQFSEAFQFIEKEEFINISLSINSLEDVFIKIGIEDEISDGGLNILSNDQNSHPIALYNSPKYSFFNQFLAMFQRQYYMTIRNWSAILMILLPIAEMLLGVYVAKHFIDNLEKYFDVLDDATGDKNQSKQLKESFVFPLKMYFLNIFIVQAYSINTSIYVNTPVLERETQIKYALNIMGCRPLPYWLGTLAFDYTVYFITFLIFYISIYSARVEFLIPYLKPLFIIMACFGFSLITFCYICGIFFQNSNSAFKYFPIIALFVNYTIPSILLMITRFSLPDLYQILQYVTLLLSPFLTLEKALANIDSQKRMGQAMQSSDLRGSQIFSKWQHYSIAIIVQGIVYMIGVMIYERKYYSLAGSNQDVPQDLEEQVDEGVQNEINRVQDPNNRDPIKCDQIYKVYPSSPANICAVRGTTFGVEKGQIFGLLGPNGAGKTTTFGMITANIAKTRGQIYLNNKNINESSSIYFDNIGVCPQNNCLWEYLKAKEHLNVFGRVKGLSGKDLKEVVGYYLKYMQLSHYKVQSSKLSGGNKRKLCVANCLIASPSLQFYDEPSTGLDPIAKRYLWKCLKDILQKKESSIVLTTHSLQEAEDLCDKVGIQVNGKFKCLDNLQILKSRKGQGYKIIVNLIDVPQKNQDQINRLIKQQYPDAEILNQQDIKSYDERIVYKVPSQHFLFSKSFFFLQNLKHNKIIEDFSITQASLEDIFIQYSQYQNEPSNQIPNNNRQSCCSIFSFLRRR</sequence>
<dbReference type="GeneID" id="7844379"/>
<keyword evidence="8 10" id="KW-1133">Transmembrane helix</keyword>
<feature type="transmembrane region" description="Helical" evidence="10">
    <location>
        <begin position="63"/>
        <end position="81"/>
    </location>
</feature>
<dbReference type="Pfam" id="PF12698">
    <property type="entry name" value="ABC2_membrane_3"/>
    <property type="match status" value="2"/>
</dbReference>
<feature type="transmembrane region" description="Helical" evidence="10">
    <location>
        <begin position="747"/>
        <end position="767"/>
    </location>
</feature>
<feature type="transmembrane region" description="Helical" evidence="10">
    <location>
        <begin position="886"/>
        <end position="908"/>
    </location>
</feature>
<evidence type="ECO:0000256" key="9">
    <source>
        <dbReference type="ARBA" id="ARBA00023136"/>
    </source>
</evidence>
<keyword evidence="5" id="KW-0677">Repeat</keyword>
<gene>
    <name evidence="12" type="ORF">TTHERM_00635770</name>
</gene>
<reference evidence="13" key="1">
    <citation type="journal article" date="2006" name="PLoS Biol.">
        <title>Macronuclear genome sequence of the ciliate Tetrahymena thermophila, a model eukaryote.</title>
        <authorList>
            <person name="Eisen J.A."/>
            <person name="Coyne R.S."/>
            <person name="Wu M."/>
            <person name="Wu D."/>
            <person name="Thiagarajan M."/>
            <person name="Wortman J.R."/>
            <person name="Badger J.H."/>
            <person name="Ren Q."/>
            <person name="Amedeo P."/>
            <person name="Jones K.M."/>
            <person name="Tallon L.J."/>
            <person name="Delcher A.L."/>
            <person name="Salzberg S.L."/>
            <person name="Silva J.C."/>
            <person name="Haas B.J."/>
            <person name="Majoros W.H."/>
            <person name="Farzad M."/>
            <person name="Carlton J.M."/>
            <person name="Smith R.K. Jr."/>
            <person name="Garg J."/>
            <person name="Pearlman R.E."/>
            <person name="Karrer K.M."/>
            <person name="Sun L."/>
            <person name="Manning G."/>
            <person name="Elde N.C."/>
            <person name="Turkewitz A.P."/>
            <person name="Asai D.J."/>
            <person name="Wilkes D.E."/>
            <person name="Wang Y."/>
            <person name="Cai H."/>
            <person name="Collins K."/>
            <person name="Stewart B.A."/>
            <person name="Lee S.R."/>
            <person name="Wilamowska K."/>
            <person name="Weinberg Z."/>
            <person name="Ruzzo W.L."/>
            <person name="Wloga D."/>
            <person name="Gaertig J."/>
            <person name="Frankel J."/>
            <person name="Tsao C.-C."/>
            <person name="Gorovsky M.A."/>
            <person name="Keeling P.J."/>
            <person name="Waller R.F."/>
            <person name="Patron N.J."/>
            <person name="Cherry J.M."/>
            <person name="Stover N.A."/>
            <person name="Krieger C.J."/>
            <person name="del Toro C."/>
            <person name="Ryder H.F."/>
            <person name="Williamson S.C."/>
            <person name="Barbeau R.A."/>
            <person name="Hamilton E.P."/>
            <person name="Orias E."/>
        </authorList>
    </citation>
    <scope>NUCLEOTIDE SEQUENCE [LARGE SCALE GENOMIC DNA]</scope>
    <source>
        <strain evidence="13">SB210</strain>
    </source>
</reference>
<dbReference type="SUPFAM" id="SSF52540">
    <property type="entry name" value="P-loop containing nucleoside triphosphate hydrolases"/>
    <property type="match status" value="2"/>
</dbReference>
<evidence type="ECO:0000313" key="12">
    <source>
        <dbReference type="EMBL" id="EAR89872.2"/>
    </source>
</evidence>
<organism evidence="12 13">
    <name type="scientific">Tetrahymena thermophila (strain SB210)</name>
    <dbReference type="NCBI Taxonomy" id="312017"/>
    <lineage>
        <taxon>Eukaryota</taxon>
        <taxon>Sar</taxon>
        <taxon>Alveolata</taxon>
        <taxon>Ciliophora</taxon>
        <taxon>Intramacronucleata</taxon>
        <taxon>Oligohymenophorea</taxon>
        <taxon>Hymenostomatida</taxon>
        <taxon>Tetrahymenina</taxon>
        <taxon>Tetrahymenidae</taxon>
        <taxon>Tetrahymena</taxon>
    </lineage>
</organism>
<dbReference type="PROSITE" id="PS50893">
    <property type="entry name" value="ABC_TRANSPORTER_2"/>
    <property type="match status" value="2"/>
</dbReference>
<dbReference type="InterPro" id="IPR003593">
    <property type="entry name" value="AAA+_ATPase"/>
</dbReference>
<feature type="transmembrane region" description="Helical" evidence="10">
    <location>
        <begin position="805"/>
        <end position="825"/>
    </location>
</feature>
<dbReference type="GO" id="GO:0140359">
    <property type="term" value="F:ABC-type transporter activity"/>
    <property type="evidence" value="ECO:0007669"/>
    <property type="project" value="InterPro"/>
</dbReference>
<dbReference type="PANTHER" id="PTHR19229">
    <property type="entry name" value="ATP-BINDING CASSETTE TRANSPORTER SUBFAMILY A ABCA"/>
    <property type="match status" value="1"/>
</dbReference>
<evidence type="ECO:0000256" key="4">
    <source>
        <dbReference type="ARBA" id="ARBA00022692"/>
    </source>
</evidence>
<feature type="transmembrane region" description="Helical" evidence="10">
    <location>
        <begin position="175"/>
        <end position="195"/>
    </location>
</feature>
<keyword evidence="3" id="KW-0813">Transport</keyword>
<keyword evidence="4 10" id="KW-0812">Transmembrane</keyword>
<name>Q22WX4_TETTS</name>
<dbReference type="GO" id="GO:0016020">
    <property type="term" value="C:membrane"/>
    <property type="evidence" value="ECO:0007669"/>
    <property type="project" value="UniProtKB-SubCell"/>
</dbReference>
<feature type="transmembrane region" description="Helical" evidence="10">
    <location>
        <begin position="994"/>
        <end position="1013"/>
    </location>
</feature>
<feature type="domain" description="ABC transporter" evidence="11">
    <location>
        <begin position="1055"/>
        <end position="1289"/>
    </location>
</feature>
<dbReference type="RefSeq" id="XP_001010117.2">
    <property type="nucleotide sequence ID" value="XM_001010117.2"/>
</dbReference>
<comment type="subcellular location">
    <subcellularLocation>
        <location evidence="1">Membrane</location>
        <topology evidence="1">Multi-pass membrane protein</topology>
    </subcellularLocation>
</comment>
<keyword evidence="9 10" id="KW-0472">Membrane</keyword>
<proteinExistence type="inferred from homology"/>
<feature type="transmembrane region" description="Helical" evidence="10">
    <location>
        <begin position="147"/>
        <end position="169"/>
    </location>
</feature>
<evidence type="ECO:0000256" key="1">
    <source>
        <dbReference type="ARBA" id="ARBA00004141"/>
    </source>
</evidence>
<evidence type="ECO:0000256" key="7">
    <source>
        <dbReference type="ARBA" id="ARBA00022840"/>
    </source>
</evidence>
<evidence type="ECO:0000256" key="10">
    <source>
        <dbReference type="SAM" id="Phobius"/>
    </source>
</evidence>
<keyword evidence="13" id="KW-1185">Reference proteome</keyword>
<dbReference type="InterPro" id="IPR026082">
    <property type="entry name" value="ABCA"/>
</dbReference>
<dbReference type="CDD" id="cd03263">
    <property type="entry name" value="ABC_subfamily_A"/>
    <property type="match status" value="2"/>
</dbReference>
<dbReference type="PANTHER" id="PTHR19229:SF36">
    <property type="entry name" value="ATP-BINDING CASSETTE SUB-FAMILY A MEMBER 2"/>
    <property type="match status" value="1"/>
</dbReference>
<dbReference type="PROSITE" id="PS00211">
    <property type="entry name" value="ABC_TRANSPORTER_1"/>
    <property type="match status" value="2"/>
</dbReference>
<dbReference type="InterPro" id="IPR017871">
    <property type="entry name" value="ABC_transporter-like_CS"/>
</dbReference>
<dbReference type="Proteomes" id="UP000009168">
    <property type="component" value="Unassembled WGS sequence"/>
</dbReference>
<dbReference type="EMBL" id="GG662809">
    <property type="protein sequence ID" value="EAR89872.2"/>
    <property type="molecule type" value="Genomic_DNA"/>
</dbReference>
<dbReference type="FunFam" id="3.40.50.300:FF:000335">
    <property type="entry name" value="ATP binding cassette subfamily A member 5"/>
    <property type="match status" value="1"/>
</dbReference>
<evidence type="ECO:0000256" key="3">
    <source>
        <dbReference type="ARBA" id="ARBA00022448"/>
    </source>
</evidence>
<feature type="transmembrane region" description="Helical" evidence="10">
    <location>
        <begin position="846"/>
        <end position="874"/>
    </location>
</feature>
<dbReference type="Gene3D" id="3.40.50.300">
    <property type="entry name" value="P-loop containing nucleotide triphosphate hydrolases"/>
    <property type="match status" value="2"/>
</dbReference>
<dbReference type="GO" id="GO:0005319">
    <property type="term" value="F:lipid transporter activity"/>
    <property type="evidence" value="ECO:0007669"/>
    <property type="project" value="TreeGrafter"/>
</dbReference>
<feature type="transmembrane region" description="Helical" evidence="10">
    <location>
        <begin position="113"/>
        <end position="135"/>
    </location>
</feature>
<feature type="transmembrane region" description="Helical" evidence="10">
    <location>
        <begin position="254"/>
        <end position="273"/>
    </location>
</feature>
<dbReference type="GO" id="GO:0016887">
    <property type="term" value="F:ATP hydrolysis activity"/>
    <property type="evidence" value="ECO:0007669"/>
    <property type="project" value="InterPro"/>
</dbReference>
<keyword evidence="7" id="KW-0067">ATP-binding</keyword>
<feature type="transmembrane region" description="Helical" evidence="10">
    <location>
        <begin position="920"/>
        <end position="941"/>
    </location>
</feature>
<evidence type="ECO:0000256" key="2">
    <source>
        <dbReference type="ARBA" id="ARBA00008869"/>
    </source>
</evidence>
<evidence type="ECO:0000256" key="8">
    <source>
        <dbReference type="ARBA" id="ARBA00022989"/>
    </source>
</evidence>
<evidence type="ECO:0000256" key="6">
    <source>
        <dbReference type="ARBA" id="ARBA00022741"/>
    </source>
</evidence>
<protein>
    <submittedName>
        <fullName evidence="12">ABC transporter family protein</fullName>
    </submittedName>
</protein>
<dbReference type="InterPro" id="IPR013525">
    <property type="entry name" value="ABC2_TM"/>
</dbReference>
<evidence type="ECO:0000256" key="5">
    <source>
        <dbReference type="ARBA" id="ARBA00022737"/>
    </source>
</evidence>
<feature type="transmembrane region" description="Helical" evidence="10">
    <location>
        <begin position="947"/>
        <end position="966"/>
    </location>
</feature>
<dbReference type="InterPro" id="IPR027417">
    <property type="entry name" value="P-loop_NTPase"/>
</dbReference>
<dbReference type="SMART" id="SM00382">
    <property type="entry name" value="AAA"/>
    <property type="match status" value="2"/>
</dbReference>
<comment type="similarity">
    <text evidence="2">Belongs to the ABC transporter superfamily. ABCA family.</text>
</comment>
<dbReference type="KEGG" id="tet:TTHERM_00635770"/>
<dbReference type="eggNOG" id="KOG0059">
    <property type="taxonomic scope" value="Eukaryota"/>
</dbReference>
<dbReference type="InParanoid" id="Q22WX4"/>
<dbReference type="Pfam" id="PF00005">
    <property type="entry name" value="ABC_tran"/>
    <property type="match status" value="2"/>
</dbReference>
<dbReference type="HOGENOM" id="CLU_000604_19_1_1"/>
<keyword evidence="6" id="KW-0547">Nucleotide-binding</keyword>
<evidence type="ECO:0000313" key="13">
    <source>
        <dbReference type="Proteomes" id="UP000009168"/>
    </source>
</evidence>